<proteinExistence type="predicted"/>
<comment type="caution">
    <text evidence="4">The sequence shown here is derived from an EMBL/GenBank/DDBJ whole genome shotgun (WGS) entry which is preliminary data.</text>
</comment>
<feature type="domain" description="DUF7933" evidence="3">
    <location>
        <begin position="787"/>
        <end position="911"/>
    </location>
</feature>
<dbReference type="NCBIfam" id="TIGR01451">
    <property type="entry name" value="B_ant_repeat"/>
    <property type="match status" value="1"/>
</dbReference>
<accession>A0ABT0H7N0</accession>
<feature type="domain" description="DUF11" evidence="2">
    <location>
        <begin position="919"/>
        <end position="1033"/>
    </location>
</feature>
<dbReference type="NCBIfam" id="TIGR04131">
    <property type="entry name" value="Bac_Flav_CTERM"/>
    <property type="match status" value="1"/>
</dbReference>
<dbReference type="PANTHER" id="PTHR34819">
    <property type="entry name" value="LARGE CYSTEINE-RICH PERIPLASMIC PROTEIN OMCB"/>
    <property type="match status" value="1"/>
</dbReference>
<dbReference type="PANTHER" id="PTHR34819:SF3">
    <property type="entry name" value="CELL SURFACE PROTEIN"/>
    <property type="match status" value="1"/>
</dbReference>
<dbReference type="InterPro" id="IPR051172">
    <property type="entry name" value="Chlamydia_OmcB"/>
</dbReference>
<organism evidence="4 5">
    <name type="scientific">Psychroserpens algicola</name>
    <dbReference type="NCBI Taxonomy" id="1719034"/>
    <lineage>
        <taxon>Bacteria</taxon>
        <taxon>Pseudomonadati</taxon>
        <taxon>Bacteroidota</taxon>
        <taxon>Flavobacteriia</taxon>
        <taxon>Flavobacteriales</taxon>
        <taxon>Flavobacteriaceae</taxon>
        <taxon>Psychroserpens</taxon>
    </lineage>
</organism>
<reference evidence="4" key="1">
    <citation type="submission" date="2022-04" db="EMBL/GenBank/DDBJ databases">
        <authorList>
            <person name="Ren T."/>
        </authorList>
    </citation>
    <scope>NUCLEOTIDE SEQUENCE</scope>
    <source>
        <strain evidence="4">F63249</strain>
    </source>
</reference>
<keyword evidence="1" id="KW-0732">Signal</keyword>
<dbReference type="EMBL" id="JALPQF010000005">
    <property type="protein sequence ID" value="MCK8480356.1"/>
    <property type="molecule type" value="Genomic_DNA"/>
</dbReference>
<dbReference type="Gene3D" id="2.60.40.1170">
    <property type="entry name" value="Mu homology domain, subdomain B"/>
    <property type="match status" value="1"/>
</dbReference>
<dbReference type="Pfam" id="PF25564">
    <property type="entry name" value="DUF7933"/>
    <property type="match status" value="1"/>
</dbReference>
<evidence type="ECO:0000259" key="3">
    <source>
        <dbReference type="Pfam" id="PF25564"/>
    </source>
</evidence>
<protein>
    <submittedName>
        <fullName evidence="4">Gliding motility-associated C-terminal domain-containing protein</fullName>
    </submittedName>
</protein>
<dbReference type="InterPro" id="IPR057693">
    <property type="entry name" value="DUF7933"/>
</dbReference>
<evidence type="ECO:0000313" key="4">
    <source>
        <dbReference type="EMBL" id="MCK8480356.1"/>
    </source>
</evidence>
<evidence type="ECO:0000256" key="1">
    <source>
        <dbReference type="SAM" id="SignalP"/>
    </source>
</evidence>
<dbReference type="RefSeq" id="WP_248412481.1">
    <property type="nucleotide sequence ID" value="NZ_JALPQF010000005.1"/>
</dbReference>
<dbReference type="InterPro" id="IPR026341">
    <property type="entry name" value="T9SS_type_B"/>
</dbReference>
<evidence type="ECO:0000313" key="5">
    <source>
        <dbReference type="Proteomes" id="UP001203687"/>
    </source>
</evidence>
<keyword evidence="5" id="KW-1185">Reference proteome</keyword>
<dbReference type="InterPro" id="IPR047589">
    <property type="entry name" value="DUF11_rpt"/>
</dbReference>
<dbReference type="Proteomes" id="UP001203687">
    <property type="component" value="Unassembled WGS sequence"/>
</dbReference>
<feature type="chain" id="PRO_5045407952" evidence="1">
    <location>
        <begin position="21"/>
        <end position="1130"/>
    </location>
</feature>
<dbReference type="Pfam" id="PF13585">
    <property type="entry name" value="CHU_C"/>
    <property type="match status" value="1"/>
</dbReference>
<dbReference type="InterPro" id="IPR001434">
    <property type="entry name" value="OmcB-like_DUF11"/>
</dbReference>
<evidence type="ECO:0000259" key="2">
    <source>
        <dbReference type="Pfam" id="PF01345"/>
    </source>
</evidence>
<dbReference type="Pfam" id="PF01345">
    <property type="entry name" value="DUF11"/>
    <property type="match status" value="1"/>
</dbReference>
<name>A0ABT0H7N0_9FLAO</name>
<sequence length="1130" mass="121212">MIGKLCRLFFFFLVCTQLHSQTTDLSIVAQAQNTSGTSVSQVEIFQDFQYIVTIINSGNPVSDATFVITMSSSLQNLDINSISSQNNTGGASNASNLVLNGTVLTGSVANLPTDSSVELKIDVTAPSTVGGIAINAIISPPNGTTDTNESNNQSLISIDVIDVDIDFTVTHSQISPAEGTGISAWNDTVTYRFTISNNSAIDYPLDSFKGTLARTSNLDFGRPNAQLESITCIGTTGGTDCPDVSGIGTQTPLLISGAVDMFVFGSSHLYTAGGSATFEIVYRYLDPSCAVVLDTIEVASSISISLSHANLSSNVSNIVDTSLLESELCQVTDICIDTVQIDPDPLTQVNWNQQVTFETTVCNNGPLDASIAFFLQNLSGVEWDILSATCTATTGTITCDDVTINIEEIFWVSDAFILPVGSTVTITTVVVFIEPECSFNTQPILAHIRSGTNVLEPDIFDNVIENSAQSDYVMLPAVEECPSSDLGITKTQIDPVLPEGGSAGNPAQAGNVTYEITASNFSDEDTIIELIDFTENTGNVSYTGTLLSVECISTTGTAQCFTINNTNLNVPLDGIAENGVDDMFWQITPEDNWILPANSSITFQATVAWETDCSIDAIPVFNLVEISHGNATSDNNPINNEASVTTYFAPCVDLVVQTYPEFTQVNVNQNFDWIIDITNSETSSNAINILFEDTVNDVFTIAGTPTCVVTNGNATCITNITTTGNLVTGTIANMDAASTIQIRIPVTAPSFGGAYNNIAVATPDENDNLEISPETNTSISNVQIVAPELLKAYDPETIIVGEESTLTFTISNLPSNPAQSDISFTDVFPSEITVVSAPEWVMSNGCTATFIGATGDNFAGVTDLVFPEGVASCSFSVVVTSDVPGIYLNDTTNFIEQNNIDTSQTNATLTVLEDTSDVDIELLKSVFPEEAIIGDLVTFEITATNLGTTEGTEIEILDFFPLGMTFISATTTQGTFDTSTFTWSIDSLLSSQSETLTIVAQVDSSSNLLNVVLLNNVRQPDRDESNNTDDAEVIVNFCLLIPQGFSPNDDGLNDVFDIQCIEEYPDNLIKIYNRLGVQIFEQENYKGDWDGRPNMGMPTTTGRLPVGTYFYILDLKTGEKPIIGWVYLNY</sequence>
<feature type="signal peptide" evidence="1">
    <location>
        <begin position="1"/>
        <end position="20"/>
    </location>
</feature>
<gene>
    <name evidence="4" type="ORF">MUY34_06965</name>
</gene>